<dbReference type="Pfam" id="PF01381">
    <property type="entry name" value="HTH_3"/>
    <property type="match status" value="1"/>
</dbReference>
<dbReference type="Proteomes" id="UP000562352">
    <property type="component" value="Unassembled WGS sequence"/>
</dbReference>
<organism evidence="4 5">
    <name type="scientific">Planomonospora venezuelensis</name>
    <dbReference type="NCBI Taxonomy" id="1999"/>
    <lineage>
        <taxon>Bacteria</taxon>
        <taxon>Bacillati</taxon>
        <taxon>Actinomycetota</taxon>
        <taxon>Actinomycetes</taxon>
        <taxon>Streptosporangiales</taxon>
        <taxon>Streptosporangiaceae</taxon>
        <taxon>Planomonospora</taxon>
    </lineage>
</organism>
<dbReference type="InterPro" id="IPR050807">
    <property type="entry name" value="TransReg_Diox_bact_type"/>
</dbReference>
<dbReference type="GO" id="GO:0003700">
    <property type="term" value="F:DNA-binding transcription factor activity"/>
    <property type="evidence" value="ECO:0007669"/>
    <property type="project" value="TreeGrafter"/>
</dbReference>
<keyword evidence="1" id="KW-0238">DNA-binding</keyword>
<proteinExistence type="predicted"/>
<feature type="region of interest" description="Disordered" evidence="2">
    <location>
        <begin position="107"/>
        <end position="181"/>
    </location>
</feature>
<dbReference type="GO" id="GO:0005829">
    <property type="term" value="C:cytosol"/>
    <property type="evidence" value="ECO:0007669"/>
    <property type="project" value="TreeGrafter"/>
</dbReference>
<dbReference type="AlphaFoldDB" id="A0A841CVV8"/>
<name>A0A841CVV8_PLAVE</name>
<evidence type="ECO:0000256" key="2">
    <source>
        <dbReference type="SAM" id="MobiDB-lite"/>
    </source>
</evidence>
<comment type="caution">
    <text evidence="4">The sequence shown here is derived from an EMBL/GenBank/DDBJ whole genome shotgun (WGS) entry which is preliminary data.</text>
</comment>
<dbReference type="SUPFAM" id="SSF47413">
    <property type="entry name" value="lambda repressor-like DNA-binding domains"/>
    <property type="match status" value="1"/>
</dbReference>
<dbReference type="RefSeq" id="WP_184938260.1">
    <property type="nucleotide sequence ID" value="NZ_BAAAWZ010000001.1"/>
</dbReference>
<dbReference type="GO" id="GO:0003677">
    <property type="term" value="F:DNA binding"/>
    <property type="evidence" value="ECO:0007669"/>
    <property type="project" value="UniProtKB-KW"/>
</dbReference>
<gene>
    <name evidence="4" type="ORF">FHS22_000687</name>
</gene>
<reference evidence="4 5" key="1">
    <citation type="submission" date="2020-08" db="EMBL/GenBank/DDBJ databases">
        <title>Genomic Encyclopedia of Type Strains, Phase III (KMG-III): the genomes of soil and plant-associated and newly described type strains.</title>
        <authorList>
            <person name="Whitman W."/>
        </authorList>
    </citation>
    <scope>NUCLEOTIDE SEQUENCE [LARGE SCALE GENOMIC DNA]</scope>
    <source>
        <strain evidence="4 5">CECT 3303</strain>
    </source>
</reference>
<protein>
    <submittedName>
        <fullName evidence="4">Transcriptional regulator with XRE-family HTH domain</fullName>
    </submittedName>
</protein>
<dbReference type="Gene3D" id="1.10.260.40">
    <property type="entry name" value="lambda repressor-like DNA-binding domains"/>
    <property type="match status" value="1"/>
</dbReference>
<feature type="compositionally biased region" description="Low complexity" evidence="2">
    <location>
        <begin position="151"/>
        <end position="162"/>
    </location>
</feature>
<feature type="compositionally biased region" description="Basic and acidic residues" evidence="2">
    <location>
        <begin position="127"/>
        <end position="138"/>
    </location>
</feature>
<dbReference type="CDD" id="cd00093">
    <property type="entry name" value="HTH_XRE"/>
    <property type="match status" value="1"/>
</dbReference>
<dbReference type="PANTHER" id="PTHR46797:SF1">
    <property type="entry name" value="METHYLPHOSPHONATE SYNTHASE"/>
    <property type="match status" value="1"/>
</dbReference>
<dbReference type="SMART" id="SM00530">
    <property type="entry name" value="HTH_XRE"/>
    <property type="match status" value="1"/>
</dbReference>
<dbReference type="PANTHER" id="PTHR46797">
    <property type="entry name" value="HTH-TYPE TRANSCRIPTIONAL REGULATOR"/>
    <property type="match status" value="1"/>
</dbReference>
<evidence type="ECO:0000256" key="1">
    <source>
        <dbReference type="ARBA" id="ARBA00023125"/>
    </source>
</evidence>
<dbReference type="InterPro" id="IPR010982">
    <property type="entry name" value="Lambda_DNA-bd_dom_sf"/>
</dbReference>
<evidence type="ECO:0000313" key="5">
    <source>
        <dbReference type="Proteomes" id="UP000562352"/>
    </source>
</evidence>
<evidence type="ECO:0000313" key="4">
    <source>
        <dbReference type="EMBL" id="MBB5961449.1"/>
    </source>
</evidence>
<dbReference type="InterPro" id="IPR001387">
    <property type="entry name" value="Cro/C1-type_HTH"/>
</dbReference>
<keyword evidence="5" id="KW-1185">Reference proteome</keyword>
<accession>A0A841CVV8</accession>
<feature type="domain" description="HTH cro/C1-type" evidence="3">
    <location>
        <begin position="13"/>
        <end position="67"/>
    </location>
</feature>
<evidence type="ECO:0000259" key="3">
    <source>
        <dbReference type="PROSITE" id="PS50943"/>
    </source>
</evidence>
<dbReference type="EMBL" id="JACHJJ010000001">
    <property type="protein sequence ID" value="MBB5961449.1"/>
    <property type="molecule type" value="Genomic_DNA"/>
</dbReference>
<sequence>MALPKVGSIGEYIREQRTQAKISLRQLAAAAGVSNPYLSQIERGLRKPSAEILNQIAKGLHISAQALYVQAGLIEDREPDSDVLTAIRADTLITERQRQVLIDIYESFRKENRSGTPDADAQTTENARSEPEPRRHDAGSPPDDEAPLPEEPFAAPKPFTEAQAPSTPKVNGHVTPETKEG</sequence>
<dbReference type="PROSITE" id="PS50943">
    <property type="entry name" value="HTH_CROC1"/>
    <property type="match status" value="1"/>
</dbReference>